<sequence length="314" mass="35759">MAECATKSDLLVDIPAMDAHVATHTQVDPDVTDTRRFTEDFPSVTEDIVKSLKELGADAPSPDPEAAGQESERERNVTDDEKERQRREEQIKRLQHMSEEELEAHLYSVLKEAAEQRAQEEEAKMRIVKFLIDKIREVEETLAAVKLSVEVIEPRHIARRYSRRLRDEVPEKDGDVYSCFICLVPISVNLVQATVTPCCQQRIHRRCLTDHRNTSHYCGHCREPFPSRARREEPMDLNPNAENATDGQDLDVNLVDKGPIPSPLTPTHESMRQQAIQDLRALSEPGDLEAQIREVRLLGRILSFLLIPPTGMCQ</sequence>
<reference evidence="3" key="1">
    <citation type="journal article" date="2017" name="bioRxiv">
        <title>Comparative analysis of the genomes of Stylophora pistillata and Acropora digitifera provides evidence for extensive differences between species of corals.</title>
        <authorList>
            <person name="Voolstra C.R."/>
            <person name="Li Y."/>
            <person name="Liew Y.J."/>
            <person name="Baumgarten S."/>
            <person name="Zoccola D."/>
            <person name="Flot J.-F."/>
            <person name="Tambutte S."/>
            <person name="Allemand D."/>
            <person name="Aranda M."/>
        </authorList>
    </citation>
    <scope>NUCLEOTIDE SEQUENCE [LARGE SCALE GENOMIC DNA]</scope>
</reference>
<gene>
    <name evidence="2" type="ORF">AWC38_SpisGene20063</name>
</gene>
<dbReference type="EMBL" id="LSMT01000619">
    <property type="protein sequence ID" value="PFX15711.1"/>
    <property type="molecule type" value="Genomic_DNA"/>
</dbReference>
<dbReference type="Proteomes" id="UP000225706">
    <property type="component" value="Unassembled WGS sequence"/>
</dbReference>
<name>A0A2B4RDK0_STYPI</name>
<dbReference type="Gene3D" id="3.30.40.10">
    <property type="entry name" value="Zinc/RING finger domain, C3HC4 (zinc finger)"/>
    <property type="match status" value="1"/>
</dbReference>
<organism evidence="2 3">
    <name type="scientific">Stylophora pistillata</name>
    <name type="common">Smooth cauliflower coral</name>
    <dbReference type="NCBI Taxonomy" id="50429"/>
    <lineage>
        <taxon>Eukaryota</taxon>
        <taxon>Metazoa</taxon>
        <taxon>Cnidaria</taxon>
        <taxon>Anthozoa</taxon>
        <taxon>Hexacorallia</taxon>
        <taxon>Scleractinia</taxon>
        <taxon>Astrocoeniina</taxon>
        <taxon>Pocilloporidae</taxon>
        <taxon>Stylophora</taxon>
    </lineage>
</organism>
<dbReference type="SUPFAM" id="SSF57850">
    <property type="entry name" value="RING/U-box"/>
    <property type="match status" value="1"/>
</dbReference>
<feature type="compositionally biased region" description="Basic and acidic residues" evidence="1">
    <location>
        <begin position="47"/>
        <end position="56"/>
    </location>
</feature>
<proteinExistence type="predicted"/>
<accession>A0A2B4RDK0</accession>
<dbReference type="InterPro" id="IPR013083">
    <property type="entry name" value="Znf_RING/FYVE/PHD"/>
</dbReference>
<feature type="compositionally biased region" description="Basic and acidic residues" evidence="1">
    <location>
        <begin position="70"/>
        <end position="97"/>
    </location>
</feature>
<comment type="caution">
    <text evidence="2">The sequence shown here is derived from an EMBL/GenBank/DDBJ whole genome shotgun (WGS) entry which is preliminary data.</text>
</comment>
<feature type="region of interest" description="Disordered" evidence="1">
    <location>
        <begin position="23"/>
        <end position="97"/>
    </location>
</feature>
<keyword evidence="3" id="KW-1185">Reference proteome</keyword>
<evidence type="ECO:0000256" key="1">
    <source>
        <dbReference type="SAM" id="MobiDB-lite"/>
    </source>
</evidence>
<evidence type="ECO:0000313" key="3">
    <source>
        <dbReference type="Proteomes" id="UP000225706"/>
    </source>
</evidence>
<protein>
    <submittedName>
        <fullName evidence="2">Uncharacterized protein</fullName>
    </submittedName>
</protein>
<evidence type="ECO:0000313" key="2">
    <source>
        <dbReference type="EMBL" id="PFX15711.1"/>
    </source>
</evidence>
<dbReference type="AlphaFoldDB" id="A0A2B4RDK0"/>